<dbReference type="SMART" id="SM00320">
    <property type="entry name" value="WD40"/>
    <property type="match status" value="7"/>
</dbReference>
<comment type="function">
    <text evidence="3">Key component of the cytosolic iron-sulfur protein assembly (CIA) complex, a multiprotein complex that mediates the incorporation of iron-sulfur cluster into extramitochondrial Fe/S proteins. As a CIA complex component, interacts specifically with CIAO2A or CIAO2B and MMS19 to assist different branches of iron-sulfur protein assembly, depending of its interactors. The complex CIAO1:CIAO2B:MMS19 binds to and facilitates the assembly of most cytosolic-nuclear Fe/S proteins. CIAO1:CIAO2A specifically matures ACO1 and stabilizes IREB2. Seems to specifically modulate the transactivation activity of WT1. As part of the mitotic spindle-associated MMXD complex it may play a role in chromosome segregation.</text>
</comment>
<comment type="caution">
    <text evidence="6">The sequence shown here is derived from an EMBL/GenBank/DDBJ whole genome shotgun (WGS) entry which is preliminary data.</text>
</comment>
<dbReference type="InterPro" id="IPR028608">
    <property type="entry name" value="CIAO1/Cia1"/>
</dbReference>
<protein>
    <recommendedName>
        <fullName evidence="4">Probable cytosolic iron-sulfur protein assembly protein Ciao1</fullName>
    </recommendedName>
</protein>
<keyword evidence="2" id="KW-0677">Repeat</keyword>
<dbReference type="FunFam" id="2.130.10.10:FF:000136">
    <property type="entry name" value="Probable cytosolic iron-sulfur protein assembly protein CIAO1"/>
    <property type="match status" value="1"/>
</dbReference>
<dbReference type="Pfam" id="PF00400">
    <property type="entry name" value="WD40"/>
    <property type="match status" value="7"/>
</dbReference>
<evidence type="ECO:0000313" key="7">
    <source>
        <dbReference type="Proteomes" id="UP001075354"/>
    </source>
</evidence>
<dbReference type="InterPro" id="IPR015943">
    <property type="entry name" value="WD40/YVTN_repeat-like_dom_sf"/>
</dbReference>
<dbReference type="PANTHER" id="PTHR19920">
    <property type="entry name" value="WD40 PROTEIN CIAO1"/>
    <property type="match status" value="1"/>
</dbReference>
<reference evidence="6" key="1">
    <citation type="submission" date="2022-12" db="EMBL/GenBank/DDBJ databases">
        <title>Chromosome-level genome assembly of the bean flower thrips Megalurothrips usitatus.</title>
        <authorList>
            <person name="Ma L."/>
            <person name="Liu Q."/>
            <person name="Li H."/>
            <person name="Cai W."/>
        </authorList>
    </citation>
    <scope>NUCLEOTIDE SEQUENCE</scope>
    <source>
        <strain evidence="6">Cailab_2022a</strain>
    </source>
</reference>
<dbReference type="Proteomes" id="UP001075354">
    <property type="component" value="Chromosome 1"/>
</dbReference>
<dbReference type="HAMAP" id="MF_03037">
    <property type="entry name" value="ciao1"/>
    <property type="match status" value="1"/>
</dbReference>
<dbReference type="CDD" id="cd00200">
    <property type="entry name" value="WD40"/>
    <property type="match status" value="1"/>
</dbReference>
<feature type="repeat" description="WD" evidence="5">
    <location>
        <begin position="175"/>
        <end position="206"/>
    </location>
</feature>
<evidence type="ECO:0000256" key="3">
    <source>
        <dbReference type="ARBA" id="ARBA00060126"/>
    </source>
</evidence>
<dbReference type="InterPro" id="IPR001680">
    <property type="entry name" value="WD40_rpt"/>
</dbReference>
<dbReference type="InterPro" id="IPR036322">
    <property type="entry name" value="WD40_repeat_dom_sf"/>
</dbReference>
<feature type="repeat" description="WD" evidence="5">
    <location>
        <begin position="221"/>
        <end position="254"/>
    </location>
</feature>
<feature type="repeat" description="WD" evidence="5">
    <location>
        <begin position="38"/>
        <end position="69"/>
    </location>
</feature>
<dbReference type="InterPro" id="IPR020472">
    <property type="entry name" value="WD40_PAC1"/>
</dbReference>
<organism evidence="6 7">
    <name type="scientific">Megalurothrips usitatus</name>
    <name type="common">bean blossom thrips</name>
    <dbReference type="NCBI Taxonomy" id="439358"/>
    <lineage>
        <taxon>Eukaryota</taxon>
        <taxon>Metazoa</taxon>
        <taxon>Ecdysozoa</taxon>
        <taxon>Arthropoda</taxon>
        <taxon>Hexapoda</taxon>
        <taxon>Insecta</taxon>
        <taxon>Pterygota</taxon>
        <taxon>Neoptera</taxon>
        <taxon>Paraneoptera</taxon>
        <taxon>Thysanoptera</taxon>
        <taxon>Terebrantia</taxon>
        <taxon>Thripoidea</taxon>
        <taxon>Thripidae</taxon>
        <taxon>Megalurothrips</taxon>
    </lineage>
</organism>
<proteinExistence type="inferred from homology"/>
<feature type="repeat" description="WD" evidence="5">
    <location>
        <begin position="86"/>
        <end position="118"/>
    </location>
</feature>
<evidence type="ECO:0000256" key="5">
    <source>
        <dbReference type="PROSITE-ProRule" id="PRU00221"/>
    </source>
</evidence>
<dbReference type="Gene3D" id="2.130.10.10">
    <property type="entry name" value="YVTN repeat-like/Quinoprotein amine dehydrogenase"/>
    <property type="match status" value="1"/>
</dbReference>
<feature type="repeat" description="WD" evidence="5">
    <location>
        <begin position="333"/>
        <end position="372"/>
    </location>
</feature>
<dbReference type="PANTHER" id="PTHR19920:SF0">
    <property type="entry name" value="CYTOSOLIC IRON-SULFUR PROTEIN ASSEMBLY PROTEIN CIAO1-RELATED"/>
    <property type="match status" value="1"/>
</dbReference>
<dbReference type="PRINTS" id="PR00320">
    <property type="entry name" value="GPROTEINBRPT"/>
</dbReference>
<dbReference type="GO" id="GO:0016226">
    <property type="term" value="P:iron-sulfur cluster assembly"/>
    <property type="evidence" value="ECO:0007669"/>
    <property type="project" value="UniProtKB-UniRule"/>
</dbReference>
<dbReference type="PROSITE" id="PS50294">
    <property type="entry name" value="WD_REPEATS_REGION"/>
    <property type="match status" value="5"/>
</dbReference>
<evidence type="ECO:0000256" key="4">
    <source>
        <dbReference type="HAMAP-Rule" id="MF_03037"/>
    </source>
</evidence>
<comment type="function">
    <text evidence="4">Essential component of the cytosolic iron-sulfur (Fe/S) protein assembly machinery. Required for the maturation of extramitochondrial Fe/S proteins.</text>
</comment>
<sequence length="372" mass="41343">MLFEPYHLTYVLRLIEFPKHDIPFADCKQPKLQLVQVLSGHRGRVWNVSWHPGGNILASCGEDKTIRLWGTEGGPEGKWVVKTSLTDGHERTIREVAWSPCGNYLASASFDATTAIWDKKSGTWECNATLEGHENEIKSVSWAKSGQLLATCSRDKTVWVWEIAEEDEYECAAVVNAHVQDVKKVVWHPTDEILVSASYDNSIKMFRNDPADDDWSCIATLTSHTSTVWSIAFDRTGTRLASVSDDGTLKIWRVYLPGNGEGIGLPDDIDPRWKCVCTIVGLHSRSIYDVAWCHQTDLIATACGDDVVRIFQECPDSDPHQPSFNLVASSSGVNGHHQDVNAVAWHPTIPGLLASASDDGDVKLWKFLEGEL</sequence>
<dbReference type="PROSITE" id="PS00678">
    <property type="entry name" value="WD_REPEATS_1"/>
    <property type="match status" value="1"/>
</dbReference>
<dbReference type="PROSITE" id="PS50082">
    <property type="entry name" value="WD_REPEATS_2"/>
    <property type="match status" value="6"/>
</dbReference>
<dbReference type="AlphaFoldDB" id="A0AAV7Y3H9"/>
<gene>
    <name evidence="4" type="primary">Ciao1</name>
    <name evidence="6" type="ORF">ONE63_000484</name>
</gene>
<evidence type="ECO:0000256" key="1">
    <source>
        <dbReference type="ARBA" id="ARBA00022574"/>
    </source>
</evidence>
<evidence type="ECO:0000313" key="6">
    <source>
        <dbReference type="EMBL" id="KAJ1531833.1"/>
    </source>
</evidence>
<feature type="repeat" description="WD" evidence="5">
    <location>
        <begin position="130"/>
        <end position="171"/>
    </location>
</feature>
<keyword evidence="1 5" id="KW-0853">WD repeat</keyword>
<dbReference type="InterPro" id="IPR019775">
    <property type="entry name" value="WD40_repeat_CS"/>
</dbReference>
<name>A0AAV7Y3H9_9NEOP</name>
<accession>A0AAV7Y3H9</accession>
<dbReference type="EMBL" id="JAPTSV010000001">
    <property type="protein sequence ID" value="KAJ1531833.1"/>
    <property type="molecule type" value="Genomic_DNA"/>
</dbReference>
<evidence type="ECO:0000256" key="2">
    <source>
        <dbReference type="ARBA" id="ARBA00022737"/>
    </source>
</evidence>
<keyword evidence="7" id="KW-1185">Reference proteome</keyword>
<dbReference type="GO" id="GO:0097361">
    <property type="term" value="C:cytosolic [4Fe-4S] assembly targeting complex"/>
    <property type="evidence" value="ECO:0007669"/>
    <property type="project" value="InterPro"/>
</dbReference>
<comment type="similarity">
    <text evidence="4">Belongs to the WD repeat CIA1 family.</text>
</comment>
<dbReference type="SUPFAM" id="SSF50978">
    <property type="entry name" value="WD40 repeat-like"/>
    <property type="match status" value="1"/>
</dbReference>